<organism evidence="2 3">
    <name type="scientific">Zasmidium cellare ATCC 36951</name>
    <dbReference type="NCBI Taxonomy" id="1080233"/>
    <lineage>
        <taxon>Eukaryota</taxon>
        <taxon>Fungi</taxon>
        <taxon>Dikarya</taxon>
        <taxon>Ascomycota</taxon>
        <taxon>Pezizomycotina</taxon>
        <taxon>Dothideomycetes</taxon>
        <taxon>Dothideomycetidae</taxon>
        <taxon>Mycosphaerellales</taxon>
        <taxon>Mycosphaerellaceae</taxon>
        <taxon>Zasmidium</taxon>
    </lineage>
</organism>
<protein>
    <submittedName>
        <fullName evidence="2">Uncharacterized protein</fullName>
    </submittedName>
</protein>
<dbReference type="RefSeq" id="XP_033663737.1">
    <property type="nucleotide sequence ID" value="XM_033813764.1"/>
</dbReference>
<sequence>MQTVSVGAVTAFTSSEEMDIADGSKEPRAITAEILPLYEPSTLSRTSPTSLPELERVSAAAHPCQTSKATSRHHSLFEPVRETSKRRKIAQGASDAWRAVKRAALRVREATRRR</sequence>
<proteinExistence type="predicted"/>
<accession>A0A6A6C9D2</accession>
<dbReference type="EMBL" id="ML993611">
    <property type="protein sequence ID" value="KAF2162848.1"/>
    <property type="molecule type" value="Genomic_DNA"/>
</dbReference>
<dbReference type="Proteomes" id="UP000799537">
    <property type="component" value="Unassembled WGS sequence"/>
</dbReference>
<name>A0A6A6C9D2_ZASCE</name>
<evidence type="ECO:0000313" key="3">
    <source>
        <dbReference type="Proteomes" id="UP000799537"/>
    </source>
</evidence>
<feature type="region of interest" description="Disordered" evidence="1">
    <location>
        <begin position="63"/>
        <end position="89"/>
    </location>
</feature>
<dbReference type="GeneID" id="54567036"/>
<evidence type="ECO:0000256" key="1">
    <source>
        <dbReference type="SAM" id="MobiDB-lite"/>
    </source>
</evidence>
<reference evidence="2" key="1">
    <citation type="journal article" date="2020" name="Stud. Mycol.">
        <title>101 Dothideomycetes genomes: a test case for predicting lifestyles and emergence of pathogens.</title>
        <authorList>
            <person name="Haridas S."/>
            <person name="Albert R."/>
            <person name="Binder M."/>
            <person name="Bloem J."/>
            <person name="Labutti K."/>
            <person name="Salamov A."/>
            <person name="Andreopoulos B."/>
            <person name="Baker S."/>
            <person name="Barry K."/>
            <person name="Bills G."/>
            <person name="Bluhm B."/>
            <person name="Cannon C."/>
            <person name="Castanera R."/>
            <person name="Culley D."/>
            <person name="Daum C."/>
            <person name="Ezra D."/>
            <person name="Gonzalez J."/>
            <person name="Henrissat B."/>
            <person name="Kuo A."/>
            <person name="Liang C."/>
            <person name="Lipzen A."/>
            <person name="Lutzoni F."/>
            <person name="Magnuson J."/>
            <person name="Mondo S."/>
            <person name="Nolan M."/>
            <person name="Ohm R."/>
            <person name="Pangilinan J."/>
            <person name="Park H.-J."/>
            <person name="Ramirez L."/>
            <person name="Alfaro M."/>
            <person name="Sun H."/>
            <person name="Tritt A."/>
            <person name="Yoshinaga Y."/>
            <person name="Zwiers L.-H."/>
            <person name="Turgeon B."/>
            <person name="Goodwin S."/>
            <person name="Spatafora J."/>
            <person name="Crous P."/>
            <person name="Grigoriev I."/>
        </authorList>
    </citation>
    <scope>NUCLEOTIDE SEQUENCE</scope>
    <source>
        <strain evidence="2">ATCC 36951</strain>
    </source>
</reference>
<evidence type="ECO:0000313" key="2">
    <source>
        <dbReference type="EMBL" id="KAF2162848.1"/>
    </source>
</evidence>
<gene>
    <name evidence="2" type="ORF">M409DRAFT_57907</name>
</gene>
<keyword evidence="3" id="KW-1185">Reference proteome</keyword>
<dbReference type="AlphaFoldDB" id="A0A6A6C9D2"/>